<gene>
    <name evidence="1" type="ORF">DHETER_LOCUS8790</name>
</gene>
<proteinExistence type="predicted"/>
<organism evidence="1 2">
    <name type="scientific">Dentiscutata heterogama</name>
    <dbReference type="NCBI Taxonomy" id="1316150"/>
    <lineage>
        <taxon>Eukaryota</taxon>
        <taxon>Fungi</taxon>
        <taxon>Fungi incertae sedis</taxon>
        <taxon>Mucoromycota</taxon>
        <taxon>Glomeromycotina</taxon>
        <taxon>Glomeromycetes</taxon>
        <taxon>Diversisporales</taxon>
        <taxon>Gigasporaceae</taxon>
        <taxon>Dentiscutata</taxon>
    </lineage>
</organism>
<accession>A0ACA9NDE8</accession>
<comment type="caution">
    <text evidence="1">The sequence shown here is derived from an EMBL/GenBank/DDBJ whole genome shotgun (WGS) entry which is preliminary data.</text>
</comment>
<protein>
    <submittedName>
        <fullName evidence="1">1645_t:CDS:1</fullName>
    </submittedName>
</protein>
<evidence type="ECO:0000313" key="2">
    <source>
        <dbReference type="Proteomes" id="UP000789702"/>
    </source>
</evidence>
<dbReference type="Proteomes" id="UP000789702">
    <property type="component" value="Unassembled WGS sequence"/>
</dbReference>
<sequence length="47" mass="5348">FNEDKFELDVLGMAENLHNSDFEFNLSILNQSTSQNISITITNSLDK</sequence>
<dbReference type="EMBL" id="CAJVPU010014390">
    <property type="protein sequence ID" value="CAG8639755.1"/>
    <property type="molecule type" value="Genomic_DNA"/>
</dbReference>
<name>A0ACA9NDE8_9GLOM</name>
<keyword evidence="2" id="KW-1185">Reference proteome</keyword>
<feature type="non-terminal residue" evidence="1">
    <location>
        <position position="1"/>
    </location>
</feature>
<evidence type="ECO:0000313" key="1">
    <source>
        <dbReference type="EMBL" id="CAG8639755.1"/>
    </source>
</evidence>
<reference evidence="1" key="1">
    <citation type="submission" date="2021-06" db="EMBL/GenBank/DDBJ databases">
        <authorList>
            <person name="Kallberg Y."/>
            <person name="Tangrot J."/>
            <person name="Rosling A."/>
        </authorList>
    </citation>
    <scope>NUCLEOTIDE SEQUENCE</scope>
    <source>
        <strain evidence="1">IL203A</strain>
    </source>
</reference>